<dbReference type="STRING" id="1127699.HMPREF9151_00051"/>
<comment type="caution">
    <text evidence="6">The sequence shown here is derived from an EMBL/GenBank/DDBJ whole genome shotgun (WGS) entry which is preliminary data.</text>
</comment>
<dbReference type="AlphaFoldDB" id="L1NM68"/>
<evidence type="ECO:0000256" key="1">
    <source>
        <dbReference type="ARBA" id="ARBA00005417"/>
    </source>
</evidence>
<dbReference type="SUPFAM" id="SSF52540">
    <property type="entry name" value="P-loop containing nucleoside triphosphate hydrolases"/>
    <property type="match status" value="1"/>
</dbReference>
<reference evidence="6 7" key="1">
    <citation type="submission" date="2012-05" db="EMBL/GenBank/DDBJ databases">
        <authorList>
            <person name="Weinstock G."/>
            <person name="Sodergren E."/>
            <person name="Lobos E.A."/>
            <person name="Fulton L."/>
            <person name="Fulton R."/>
            <person name="Courtney L."/>
            <person name="Fronick C."/>
            <person name="O'Laughlin M."/>
            <person name="Godfrey J."/>
            <person name="Wilson R.M."/>
            <person name="Miner T."/>
            <person name="Farmer C."/>
            <person name="Delehaunty K."/>
            <person name="Cordes M."/>
            <person name="Minx P."/>
            <person name="Tomlinson C."/>
            <person name="Chen J."/>
            <person name="Wollam A."/>
            <person name="Pepin K.H."/>
            <person name="Bhonagiri V."/>
            <person name="Zhang X."/>
            <person name="Suruliraj S."/>
            <person name="Warren W."/>
            <person name="Mitreva M."/>
            <person name="Mardis E.R."/>
            <person name="Wilson R.K."/>
        </authorList>
    </citation>
    <scope>NUCLEOTIDE SEQUENCE [LARGE SCALE GENOMIC DNA]</scope>
    <source>
        <strain evidence="6 7">F0055</strain>
    </source>
</reference>
<comment type="similarity">
    <text evidence="1">Belongs to the ABC transporter superfamily.</text>
</comment>
<dbReference type="PANTHER" id="PTHR42734">
    <property type="entry name" value="METAL TRANSPORT SYSTEM ATP-BINDING PROTEIN TM_0124-RELATED"/>
    <property type="match status" value="1"/>
</dbReference>
<dbReference type="GO" id="GO:0005524">
    <property type="term" value="F:ATP binding"/>
    <property type="evidence" value="ECO:0007669"/>
    <property type="project" value="UniProtKB-KW"/>
</dbReference>
<dbReference type="InterPro" id="IPR003593">
    <property type="entry name" value="AAA+_ATPase"/>
</dbReference>
<dbReference type="PROSITE" id="PS50893">
    <property type="entry name" value="ABC_TRANSPORTER_2"/>
    <property type="match status" value="1"/>
</dbReference>
<feature type="domain" description="ABC transporter" evidence="5">
    <location>
        <begin position="7"/>
        <end position="244"/>
    </location>
</feature>
<keyword evidence="4 6" id="KW-0067">ATP-binding</keyword>
<keyword evidence="2" id="KW-0813">Transport</keyword>
<dbReference type="Proteomes" id="UP000010433">
    <property type="component" value="Unassembled WGS sequence"/>
</dbReference>
<evidence type="ECO:0000256" key="4">
    <source>
        <dbReference type="ARBA" id="ARBA00022840"/>
    </source>
</evidence>
<evidence type="ECO:0000313" key="6">
    <source>
        <dbReference type="EMBL" id="EKY04277.1"/>
    </source>
</evidence>
<dbReference type="HOGENOM" id="CLU_000604_1_11_10"/>
<proteinExistence type="inferred from homology"/>
<gene>
    <name evidence="6" type="ORF">HMPREF9151_00051</name>
</gene>
<evidence type="ECO:0000313" key="7">
    <source>
        <dbReference type="Proteomes" id="UP000010433"/>
    </source>
</evidence>
<evidence type="ECO:0000256" key="3">
    <source>
        <dbReference type="ARBA" id="ARBA00022741"/>
    </source>
</evidence>
<evidence type="ECO:0000259" key="5">
    <source>
        <dbReference type="PROSITE" id="PS50893"/>
    </source>
</evidence>
<dbReference type="PROSITE" id="PS00211">
    <property type="entry name" value="ABC_TRANSPORTER_1"/>
    <property type="match status" value="1"/>
</dbReference>
<dbReference type="InterPro" id="IPR050153">
    <property type="entry name" value="Metal_Ion_Import_ABC"/>
</dbReference>
<sequence>MNEQPIIKLENISAGYDGKLVLKNVSLNIFDHDFLGVIGPNGGGKTTLLHVILGMIRPLSGSVSYYRNGAPTPHISIGYLPQYNDIDRCFPISVGEVVLSGLSKQKSLLKAFTRSHSELVSETLQRIGMNDFKDQSINTLSGGQLQRVLLARAVVASPDVLVLDEPNTYIDKQFQEQMYEMLDTINQDCAVVVVSHDIGTILSKVKTVACVNKTLHYHNSTEISGSELREYFGCPIERLGHGDIPHRVLKKHDV</sequence>
<protein>
    <submittedName>
        <fullName evidence="6">ABC transporter, ATP-binding protein</fullName>
    </submittedName>
</protein>
<dbReference type="Gene3D" id="3.40.50.300">
    <property type="entry name" value="P-loop containing nucleotide triphosphate hydrolases"/>
    <property type="match status" value="1"/>
</dbReference>
<dbReference type="CDD" id="cd03235">
    <property type="entry name" value="ABC_Metallic_Cations"/>
    <property type="match status" value="1"/>
</dbReference>
<dbReference type="RefSeq" id="WP_009161950.1">
    <property type="nucleotide sequence ID" value="NZ_KB290979.1"/>
</dbReference>
<dbReference type="Pfam" id="PF00005">
    <property type="entry name" value="ABC_tran"/>
    <property type="match status" value="1"/>
</dbReference>
<dbReference type="InterPro" id="IPR003439">
    <property type="entry name" value="ABC_transporter-like_ATP-bd"/>
</dbReference>
<dbReference type="OrthoDB" id="9806726at2"/>
<dbReference type="GO" id="GO:0016887">
    <property type="term" value="F:ATP hydrolysis activity"/>
    <property type="evidence" value="ECO:0007669"/>
    <property type="project" value="InterPro"/>
</dbReference>
<name>L1NM68_9BACT</name>
<dbReference type="InterPro" id="IPR017871">
    <property type="entry name" value="ABC_transporter-like_CS"/>
</dbReference>
<dbReference type="EMBL" id="AMEP01000008">
    <property type="protein sequence ID" value="EKY04277.1"/>
    <property type="molecule type" value="Genomic_DNA"/>
</dbReference>
<organism evidence="6 7">
    <name type="scientific">Hoylesella saccharolytica F0055</name>
    <dbReference type="NCBI Taxonomy" id="1127699"/>
    <lineage>
        <taxon>Bacteria</taxon>
        <taxon>Pseudomonadati</taxon>
        <taxon>Bacteroidota</taxon>
        <taxon>Bacteroidia</taxon>
        <taxon>Bacteroidales</taxon>
        <taxon>Prevotellaceae</taxon>
        <taxon>Hoylesella</taxon>
    </lineage>
</organism>
<accession>L1NM68</accession>
<dbReference type="InterPro" id="IPR027417">
    <property type="entry name" value="P-loop_NTPase"/>
</dbReference>
<dbReference type="PATRIC" id="fig|1127699.3.peg.44"/>
<dbReference type="SMART" id="SM00382">
    <property type="entry name" value="AAA"/>
    <property type="match status" value="1"/>
</dbReference>
<dbReference type="PANTHER" id="PTHR42734:SF17">
    <property type="entry name" value="METAL TRANSPORT SYSTEM ATP-BINDING PROTEIN TM_0124-RELATED"/>
    <property type="match status" value="1"/>
</dbReference>
<keyword evidence="3" id="KW-0547">Nucleotide-binding</keyword>
<evidence type="ECO:0000256" key="2">
    <source>
        <dbReference type="ARBA" id="ARBA00022448"/>
    </source>
</evidence>
<keyword evidence="7" id="KW-1185">Reference proteome</keyword>